<dbReference type="KEGG" id="nue:C5F50_05690"/>
<dbReference type="EMBL" id="CP026995">
    <property type="protein sequence ID" value="QLH06619.1"/>
    <property type="molecule type" value="Genomic_DNA"/>
</dbReference>
<proteinExistence type="predicted"/>
<protein>
    <submittedName>
        <fullName evidence="1">Uncharacterized protein</fullName>
    </submittedName>
</protein>
<evidence type="ECO:0000313" key="1">
    <source>
        <dbReference type="EMBL" id="QLH06619.1"/>
    </source>
</evidence>
<dbReference type="Proteomes" id="UP000509478">
    <property type="component" value="Chromosome"/>
</dbReference>
<dbReference type="RefSeq" id="WP_179372719.1">
    <property type="nucleotide sequence ID" value="NZ_CP026995.1"/>
</dbReference>
<dbReference type="AlphaFoldDB" id="A0A7D5R798"/>
<name>A0A7D5R798_9ARCH</name>
<accession>A0A7D5R798</accession>
<organism evidence="1 2">
    <name type="scientific">Nitrosopumilus ureiphilus</name>
    <dbReference type="NCBI Taxonomy" id="1470067"/>
    <lineage>
        <taxon>Archaea</taxon>
        <taxon>Nitrososphaerota</taxon>
        <taxon>Nitrososphaeria</taxon>
        <taxon>Nitrosopumilales</taxon>
        <taxon>Nitrosopumilaceae</taxon>
        <taxon>Nitrosopumilus</taxon>
    </lineage>
</organism>
<dbReference type="GeneID" id="56067560"/>
<sequence length="140" mass="15953">MSGKFWIGAIYLKDEGGYEIIIKSLKHYRNRLKTIGNSPELKDAAAMFSSVLNQQAMKTIPIIDETIQKIQNNLSDIQSITKLKEGIPFLEKALSCYETDIKKAQDTGHEYFVKLVGNMVEARDDLNTIKIALRKIKQFE</sequence>
<dbReference type="OrthoDB" id="11646at2157"/>
<keyword evidence="2" id="KW-1185">Reference proteome</keyword>
<gene>
    <name evidence="1" type="ORF">C5F50_05690</name>
</gene>
<evidence type="ECO:0000313" key="2">
    <source>
        <dbReference type="Proteomes" id="UP000509478"/>
    </source>
</evidence>
<reference evidence="1 2" key="1">
    <citation type="submission" date="2018-02" db="EMBL/GenBank/DDBJ databases">
        <title>Complete genome of Nitrosopumilus ureaphilus PS0.</title>
        <authorList>
            <person name="Qin W."/>
            <person name="Zheng Y."/>
            <person name="Stahl D.A."/>
        </authorList>
    </citation>
    <scope>NUCLEOTIDE SEQUENCE [LARGE SCALE GENOMIC DNA]</scope>
    <source>
        <strain evidence="1 2">PS0</strain>
    </source>
</reference>